<dbReference type="InterPro" id="IPR019904">
    <property type="entry name" value="Peroxiredoxin_OsmC"/>
</dbReference>
<dbReference type="Pfam" id="PF02566">
    <property type="entry name" value="OsmC"/>
    <property type="match status" value="1"/>
</dbReference>
<dbReference type="NCBIfam" id="TIGR03562">
    <property type="entry name" value="osmo_induc_OsmC"/>
    <property type="match status" value="1"/>
</dbReference>
<dbReference type="InterPro" id="IPR015946">
    <property type="entry name" value="KH_dom-like_a/b"/>
</dbReference>
<dbReference type="PANTHER" id="PTHR42830:SF1">
    <property type="entry name" value="OSMOTICALLY INDUCIBLE FAMILY PROTEIN"/>
    <property type="match status" value="1"/>
</dbReference>
<dbReference type="GO" id="GO:0006979">
    <property type="term" value="P:response to oxidative stress"/>
    <property type="evidence" value="ECO:0007669"/>
    <property type="project" value="InterPro"/>
</dbReference>
<dbReference type="Gene3D" id="3.30.300.20">
    <property type="match status" value="1"/>
</dbReference>
<dbReference type="AlphaFoldDB" id="A0A2N9L5Y5"/>
<proteinExistence type="predicted"/>
<dbReference type="InterPro" id="IPR003718">
    <property type="entry name" value="OsmC/Ohr_fam"/>
</dbReference>
<dbReference type="SUPFAM" id="SSF82784">
    <property type="entry name" value="OsmC-like"/>
    <property type="match status" value="1"/>
</dbReference>
<evidence type="ECO:0000313" key="1">
    <source>
        <dbReference type="EMBL" id="SPE18533.1"/>
    </source>
</evidence>
<gene>
    <name evidence="1" type="primary">osmC</name>
    <name evidence="1" type="ORF">SBA5_160017</name>
</gene>
<reference evidence="2" key="1">
    <citation type="submission" date="2018-02" db="EMBL/GenBank/DDBJ databases">
        <authorList>
            <person name="Hausmann B."/>
        </authorList>
    </citation>
    <scope>NUCLEOTIDE SEQUENCE [LARGE SCALE GENOMIC DNA]</scope>
    <source>
        <strain evidence="2">Peat soil MAG SbA5</strain>
    </source>
</reference>
<dbReference type="OrthoDB" id="9797508at2"/>
<sequence>MASKASAVWTGSLKEGKGTISTATGVLKNANYSFATRFEGASTGTTPEEMIAAAHASCFSMALGAQLGGAGLTPNKIETEAAVTLAKVGDGFKVTRIALTTTASVPGATKEVFDKAAADAKAGCPISKLFANNTEITLDAKLV</sequence>
<dbReference type="PANTHER" id="PTHR42830">
    <property type="entry name" value="OSMOTICALLY INDUCIBLE FAMILY PROTEIN"/>
    <property type="match status" value="1"/>
</dbReference>
<dbReference type="GO" id="GO:0004601">
    <property type="term" value="F:peroxidase activity"/>
    <property type="evidence" value="ECO:0007669"/>
    <property type="project" value="InterPro"/>
</dbReference>
<protein>
    <submittedName>
        <fullName evidence="1">Osmotically inducible, stress-inducible membrane protein</fullName>
    </submittedName>
</protein>
<dbReference type="Proteomes" id="UP000239735">
    <property type="component" value="Unassembled WGS sequence"/>
</dbReference>
<name>A0A2N9L5Y5_9BACT</name>
<dbReference type="InterPro" id="IPR052707">
    <property type="entry name" value="OsmC_Ohr_Peroxiredoxin"/>
</dbReference>
<dbReference type="EMBL" id="OKRB01000068">
    <property type="protein sequence ID" value="SPE18533.1"/>
    <property type="molecule type" value="Genomic_DNA"/>
</dbReference>
<accession>A0A2N9L5Y5</accession>
<dbReference type="InterPro" id="IPR036102">
    <property type="entry name" value="OsmC/Ohrsf"/>
</dbReference>
<organism evidence="1 2">
    <name type="scientific">Candidatus Sulfuritelmatomonas gaucii</name>
    <dbReference type="NCBI Taxonomy" id="2043161"/>
    <lineage>
        <taxon>Bacteria</taxon>
        <taxon>Pseudomonadati</taxon>
        <taxon>Acidobacteriota</taxon>
        <taxon>Terriglobia</taxon>
        <taxon>Terriglobales</taxon>
        <taxon>Acidobacteriaceae</taxon>
        <taxon>Candidatus Sulfuritelmatomonas</taxon>
    </lineage>
</organism>
<evidence type="ECO:0000313" key="2">
    <source>
        <dbReference type="Proteomes" id="UP000239735"/>
    </source>
</evidence>